<gene>
    <name evidence="4" type="ORF">Pmar_PMAR020781</name>
</gene>
<dbReference type="GO" id="GO:0031981">
    <property type="term" value="C:nuclear lumen"/>
    <property type="evidence" value="ECO:0007669"/>
    <property type="project" value="UniProtKB-ARBA"/>
</dbReference>
<dbReference type="EMBL" id="GG675521">
    <property type="protein sequence ID" value="EER13190.1"/>
    <property type="molecule type" value="Genomic_DNA"/>
</dbReference>
<proteinExistence type="inferred from homology"/>
<dbReference type="Proteomes" id="UP000007800">
    <property type="component" value="Unassembled WGS sequence"/>
</dbReference>
<evidence type="ECO:0000313" key="4">
    <source>
        <dbReference type="EMBL" id="EER13190.1"/>
    </source>
</evidence>
<dbReference type="InParanoid" id="C5KQU4"/>
<dbReference type="Pfam" id="PF08661">
    <property type="entry name" value="Rep_fac-A_3"/>
    <property type="match status" value="1"/>
</dbReference>
<name>C5KQU4_PERM5</name>
<dbReference type="AlphaFoldDB" id="C5KQU4"/>
<dbReference type="GO" id="GO:0006281">
    <property type="term" value="P:DNA repair"/>
    <property type="evidence" value="ECO:0007669"/>
    <property type="project" value="InterPro"/>
</dbReference>
<dbReference type="GO" id="GO:0003677">
    <property type="term" value="F:DNA binding"/>
    <property type="evidence" value="ECO:0007669"/>
    <property type="project" value="InterPro"/>
</dbReference>
<dbReference type="InterPro" id="IPR012340">
    <property type="entry name" value="NA-bd_OB-fold"/>
</dbReference>
<dbReference type="GO" id="GO:0006260">
    <property type="term" value="P:DNA replication"/>
    <property type="evidence" value="ECO:0007669"/>
    <property type="project" value="InterPro"/>
</dbReference>
<evidence type="ECO:0000313" key="5">
    <source>
        <dbReference type="Proteomes" id="UP000007800"/>
    </source>
</evidence>
<comment type="subcellular location">
    <subcellularLocation>
        <location evidence="1">Nucleus</location>
    </subcellularLocation>
</comment>
<protein>
    <submittedName>
        <fullName evidence="4">Uncharacterized protein</fullName>
    </submittedName>
</protein>
<dbReference type="GeneID" id="9056965"/>
<dbReference type="Gene3D" id="2.40.50.140">
    <property type="entry name" value="Nucleic acid-binding proteins"/>
    <property type="match status" value="1"/>
</dbReference>
<evidence type="ECO:0000256" key="2">
    <source>
        <dbReference type="ARBA" id="ARBA00009761"/>
    </source>
</evidence>
<evidence type="ECO:0000256" key="1">
    <source>
        <dbReference type="ARBA" id="ARBA00004123"/>
    </source>
</evidence>
<dbReference type="InterPro" id="IPR013970">
    <property type="entry name" value="Rfa2"/>
</dbReference>
<accession>C5KQU4</accession>
<reference evidence="4 5" key="1">
    <citation type="submission" date="2008-07" db="EMBL/GenBank/DDBJ databases">
        <authorList>
            <person name="El-Sayed N."/>
            <person name="Caler E."/>
            <person name="Inman J."/>
            <person name="Amedeo P."/>
            <person name="Hass B."/>
            <person name="Wortman J."/>
        </authorList>
    </citation>
    <scope>NUCLEOTIDE SEQUENCE [LARGE SCALE GENOMIC DNA]</scope>
    <source>
        <strain evidence="5">ATCC 50983 / TXsc</strain>
    </source>
</reference>
<keyword evidence="3" id="KW-0539">Nucleus</keyword>
<dbReference type="RefSeq" id="XP_002781395.1">
    <property type="nucleotide sequence ID" value="XM_002781349.1"/>
</dbReference>
<keyword evidence="5" id="KW-1185">Reference proteome</keyword>
<sequence length="120" mass="12637">MSANLSCPLVDSSHMTAMRGHRVRLIGKLSGNGTNQGEFHLMAPDGGQILCRCPEGTSASSSGDIVVVEVVGTVGGDKEIDLDIPPQVHQGGDIDLPMMAKVIALQHRSHVAHLYEAVQA</sequence>
<comment type="similarity">
    <text evidence="2">Belongs to the replication factor A protein 3 family.</text>
</comment>
<dbReference type="GO" id="GO:0006310">
    <property type="term" value="P:DNA recombination"/>
    <property type="evidence" value="ECO:0007669"/>
    <property type="project" value="InterPro"/>
</dbReference>
<organism evidence="5">
    <name type="scientific">Perkinsus marinus (strain ATCC 50983 / TXsc)</name>
    <dbReference type="NCBI Taxonomy" id="423536"/>
    <lineage>
        <taxon>Eukaryota</taxon>
        <taxon>Sar</taxon>
        <taxon>Alveolata</taxon>
        <taxon>Perkinsozoa</taxon>
        <taxon>Perkinsea</taxon>
        <taxon>Perkinsida</taxon>
        <taxon>Perkinsidae</taxon>
        <taxon>Perkinsus</taxon>
    </lineage>
</organism>
<evidence type="ECO:0000256" key="3">
    <source>
        <dbReference type="ARBA" id="ARBA00023242"/>
    </source>
</evidence>